<sequence length="207" mass="23002">MRPPQLAGAALSAELRSAFASLEAKLDTVQATVTDFGERIESLESHANLTEECIQALEASCSTLSEACVKLKNKNIDLEGRSRRNNIRIVGLPQKDRAHRSLAAKPQQGDQPRPVIVCLHRHQTKELIVREERRNNLKYRDAPSTHYCPDVVEQRAVYHDVMAKLHNLGLRPALYPAKLQITQKDGTKKRFSSAEEAAAFAGAQPTS</sequence>
<comment type="caution">
    <text evidence="1">The sequence shown here is derived from an EMBL/GenBank/DDBJ whole genome shotgun (WGS) entry which is preliminary data.</text>
</comment>
<dbReference type="InterPro" id="IPR004244">
    <property type="entry name" value="Transposase_22"/>
</dbReference>
<organism evidence="1 2">
    <name type="scientific">Larimichthys crocea</name>
    <name type="common">Large yellow croaker</name>
    <name type="synonym">Pseudosciaena crocea</name>
    <dbReference type="NCBI Taxonomy" id="215358"/>
    <lineage>
        <taxon>Eukaryota</taxon>
        <taxon>Metazoa</taxon>
        <taxon>Chordata</taxon>
        <taxon>Craniata</taxon>
        <taxon>Vertebrata</taxon>
        <taxon>Euteleostomi</taxon>
        <taxon>Actinopterygii</taxon>
        <taxon>Neopterygii</taxon>
        <taxon>Teleostei</taxon>
        <taxon>Neoteleostei</taxon>
        <taxon>Acanthomorphata</taxon>
        <taxon>Eupercaria</taxon>
        <taxon>Sciaenidae</taxon>
        <taxon>Larimichthys</taxon>
    </lineage>
</organism>
<evidence type="ECO:0000313" key="1">
    <source>
        <dbReference type="EMBL" id="KAE8287408.1"/>
    </source>
</evidence>
<dbReference type="Proteomes" id="UP000424527">
    <property type="component" value="Unassembled WGS sequence"/>
</dbReference>
<reference evidence="1 2" key="1">
    <citation type="submission" date="2019-07" db="EMBL/GenBank/DDBJ databases">
        <title>Chromosome genome assembly for large yellow croaker.</title>
        <authorList>
            <person name="Xiao S."/>
        </authorList>
    </citation>
    <scope>NUCLEOTIDE SEQUENCE [LARGE SCALE GENOMIC DNA]</scope>
    <source>
        <strain evidence="1">JMULYC20181020</strain>
        <tissue evidence="1">Muscle</tissue>
    </source>
</reference>
<gene>
    <name evidence="1" type="ORF">D5F01_LYC13449</name>
</gene>
<dbReference type="EMBL" id="REGW02000013">
    <property type="protein sequence ID" value="KAE8287408.1"/>
    <property type="molecule type" value="Genomic_DNA"/>
</dbReference>
<evidence type="ECO:0000313" key="2">
    <source>
        <dbReference type="Proteomes" id="UP000424527"/>
    </source>
</evidence>
<dbReference type="PANTHER" id="PTHR11505">
    <property type="entry name" value="L1 TRANSPOSABLE ELEMENT-RELATED"/>
    <property type="match status" value="1"/>
</dbReference>
<evidence type="ECO:0008006" key="3">
    <source>
        <dbReference type="Google" id="ProtNLM"/>
    </source>
</evidence>
<dbReference type="InterPro" id="IPR042566">
    <property type="entry name" value="L1_C"/>
</dbReference>
<proteinExistence type="predicted"/>
<protein>
    <recommendedName>
        <fullName evidence="3">LINE-1 type transposase domain-containing protein 1</fullName>
    </recommendedName>
</protein>
<accession>A0A6G0I795</accession>
<keyword evidence="2" id="KW-1185">Reference proteome</keyword>
<dbReference type="Gene3D" id="3.30.250.20">
    <property type="entry name" value="L1 transposable element, C-terminal domain"/>
    <property type="match status" value="1"/>
</dbReference>
<dbReference type="AlphaFoldDB" id="A0A6G0I795"/>
<name>A0A6G0I795_LARCR</name>
<dbReference type="Gene3D" id="3.30.70.1820">
    <property type="entry name" value="L1 transposable element, RRM domain"/>
    <property type="match status" value="1"/>
</dbReference>